<dbReference type="PANTHER" id="PTHR21137">
    <property type="entry name" value="ODORANT RECEPTOR"/>
    <property type="match status" value="1"/>
</dbReference>
<evidence type="ECO:0000256" key="3">
    <source>
        <dbReference type="ARBA" id="ARBA00022606"/>
    </source>
</evidence>
<evidence type="ECO:0000256" key="7">
    <source>
        <dbReference type="ARBA" id="ARBA00023136"/>
    </source>
</evidence>
<evidence type="ECO:0000313" key="12">
    <source>
        <dbReference type="RefSeq" id="XP_017021778.1"/>
    </source>
</evidence>
<sequence length="397" mass="46177">MLSKIFPLIKQKPLSEKVQSREGFIYLDRIMWSFGWTEAANKTWTYVYNTWRIFMVILVLILLPMSMVVEYVHRFRSFSANEFLSSFEILVNMYGSSIKSAIVLTGHRKIQAARLLLDKLDKRCLSNAEKTRVHRYVAICNFLFIIYSILYSNYVIINFMGYLLTGRHAWRMYIPLLNSEENFLLSNLVELVLMNTAVVMDQCTDICAIASMLMARCHLTLLRDRLEKLRSDPDKNDDEHLADLTKCIQDHRLILDYVNVLRPVISGTIFVQFLLIGTVQGLSMINIMFFSSFWTGLGTFVFMFDVCLETFPFCYLCNVIIDDCQELSDRLFQSNWMGADRRYKSTLIYFLHNLQRPITLTAGGVFPICMQTNLAMVKLAFSVVTVMKQFNLAEKFQ</sequence>
<evidence type="ECO:0000256" key="2">
    <source>
        <dbReference type="ARBA" id="ARBA00022475"/>
    </source>
</evidence>
<dbReference type="GO" id="GO:0005886">
    <property type="term" value="C:plasma membrane"/>
    <property type="evidence" value="ECO:0007669"/>
    <property type="project" value="UniProtKB-SubCell"/>
</dbReference>
<dbReference type="Pfam" id="PF02949">
    <property type="entry name" value="7tm_6"/>
    <property type="match status" value="1"/>
</dbReference>
<comment type="caution">
    <text evidence="10">Lacks conserved residue(s) required for the propagation of feature annotation.</text>
</comment>
<evidence type="ECO:0000256" key="6">
    <source>
        <dbReference type="ARBA" id="ARBA00022989"/>
    </source>
</evidence>
<keyword evidence="6 10" id="KW-1133">Transmembrane helix</keyword>
<accession>A0A6P4IGT1</accession>
<dbReference type="GO" id="GO:0004984">
    <property type="term" value="F:olfactory receptor activity"/>
    <property type="evidence" value="ECO:0007669"/>
    <property type="project" value="InterPro"/>
</dbReference>
<organism evidence="11 12">
    <name type="scientific">Drosophila kikkawai</name>
    <name type="common">Fruit fly</name>
    <dbReference type="NCBI Taxonomy" id="30033"/>
    <lineage>
        <taxon>Eukaryota</taxon>
        <taxon>Metazoa</taxon>
        <taxon>Ecdysozoa</taxon>
        <taxon>Arthropoda</taxon>
        <taxon>Hexapoda</taxon>
        <taxon>Insecta</taxon>
        <taxon>Pterygota</taxon>
        <taxon>Neoptera</taxon>
        <taxon>Endopterygota</taxon>
        <taxon>Diptera</taxon>
        <taxon>Brachycera</taxon>
        <taxon>Muscomorpha</taxon>
        <taxon>Ephydroidea</taxon>
        <taxon>Drosophilidae</taxon>
        <taxon>Drosophila</taxon>
        <taxon>Sophophora</taxon>
    </lineage>
</organism>
<keyword evidence="5 10" id="KW-0552">Olfaction</keyword>
<proteinExistence type="inferred from homology"/>
<reference evidence="12" key="2">
    <citation type="submission" date="2025-08" db="UniProtKB">
        <authorList>
            <consortium name="RefSeq"/>
        </authorList>
    </citation>
    <scope>IDENTIFICATION</scope>
    <source>
        <strain evidence="12">14028-0561.14</strain>
        <tissue evidence="12">Whole fly</tissue>
    </source>
</reference>
<dbReference type="InterPro" id="IPR004117">
    <property type="entry name" value="7tm6_olfct_rcpt"/>
</dbReference>
<dbReference type="PANTHER" id="PTHR21137:SF35">
    <property type="entry name" value="ODORANT RECEPTOR 19A-RELATED"/>
    <property type="match status" value="1"/>
</dbReference>
<evidence type="ECO:0000256" key="1">
    <source>
        <dbReference type="ARBA" id="ARBA00004651"/>
    </source>
</evidence>
<evidence type="ECO:0000256" key="8">
    <source>
        <dbReference type="ARBA" id="ARBA00023170"/>
    </source>
</evidence>
<reference evidence="11" key="1">
    <citation type="submission" date="2025-05" db="UniProtKB">
        <authorList>
            <consortium name="RefSeq"/>
        </authorList>
    </citation>
    <scope>NUCLEOTIDE SEQUENCE [LARGE SCALE GENOMIC DNA]</scope>
    <source>
        <strain evidence="11">14028-0561.14</strain>
    </source>
</reference>
<keyword evidence="2" id="KW-1003">Cell membrane</keyword>
<protein>
    <recommendedName>
        <fullName evidence="10">Odorant receptor</fullName>
    </recommendedName>
</protein>
<dbReference type="GO" id="GO:0005549">
    <property type="term" value="F:odorant binding"/>
    <property type="evidence" value="ECO:0007669"/>
    <property type="project" value="InterPro"/>
</dbReference>
<dbReference type="RefSeq" id="XP_017021778.1">
    <property type="nucleotide sequence ID" value="XM_017166289.2"/>
</dbReference>
<evidence type="ECO:0000256" key="9">
    <source>
        <dbReference type="ARBA" id="ARBA00023224"/>
    </source>
</evidence>
<dbReference type="GO" id="GO:0007165">
    <property type="term" value="P:signal transduction"/>
    <property type="evidence" value="ECO:0007669"/>
    <property type="project" value="UniProtKB-KW"/>
</dbReference>
<keyword evidence="4 10" id="KW-0812">Transmembrane</keyword>
<dbReference type="Proteomes" id="UP001652661">
    <property type="component" value="Chromosome 2L"/>
</dbReference>
<dbReference type="AlphaFoldDB" id="A0A6P4IGT1"/>
<keyword evidence="7 10" id="KW-0472">Membrane</keyword>
<feature type="transmembrane region" description="Helical" evidence="10">
    <location>
        <begin position="269"/>
        <end position="294"/>
    </location>
</feature>
<keyword evidence="9 10" id="KW-0807">Transducer</keyword>
<keyword evidence="3 10" id="KW-0716">Sensory transduction</keyword>
<dbReference type="OrthoDB" id="6604226at2759"/>
<comment type="subcellular location">
    <subcellularLocation>
        <location evidence="1 10">Cell membrane</location>
        <topology evidence="1 10">Multi-pass membrane protein</topology>
    </subcellularLocation>
</comment>
<dbReference type="GeneID" id="108074298"/>
<evidence type="ECO:0000256" key="10">
    <source>
        <dbReference type="RuleBase" id="RU351113"/>
    </source>
</evidence>
<gene>
    <name evidence="12" type="primary">LOC108074298</name>
</gene>
<name>A0A6P4IGT1_DROKI</name>
<keyword evidence="8 10" id="KW-0675">Receptor</keyword>
<feature type="transmembrane region" description="Helical" evidence="10">
    <location>
        <begin position="51"/>
        <end position="72"/>
    </location>
</feature>
<evidence type="ECO:0000256" key="4">
    <source>
        <dbReference type="ARBA" id="ARBA00022692"/>
    </source>
</evidence>
<evidence type="ECO:0000313" key="11">
    <source>
        <dbReference type="Proteomes" id="UP001652661"/>
    </source>
</evidence>
<evidence type="ECO:0000256" key="5">
    <source>
        <dbReference type="ARBA" id="ARBA00022725"/>
    </source>
</evidence>
<keyword evidence="11" id="KW-1185">Reference proteome</keyword>
<comment type="similarity">
    <text evidence="10">Belongs to the insect chemoreceptor superfamily. Heteromeric odorant receptor channel (TC 1.A.69) family.</text>
</comment>
<feature type="transmembrane region" description="Helical" evidence="10">
    <location>
        <begin position="136"/>
        <end position="157"/>
    </location>
</feature>